<feature type="region of interest" description="Disordered" evidence="13">
    <location>
        <begin position="475"/>
        <end position="503"/>
    </location>
</feature>
<evidence type="ECO:0000256" key="6">
    <source>
        <dbReference type="ARBA" id="ARBA00022989"/>
    </source>
</evidence>
<keyword evidence="9 14" id="KW-0472">Membrane</keyword>
<evidence type="ECO:0000256" key="8">
    <source>
        <dbReference type="ARBA" id="ARBA00023065"/>
    </source>
</evidence>
<feature type="transmembrane region" description="Helical" evidence="14">
    <location>
        <begin position="41"/>
        <end position="59"/>
    </location>
</feature>
<dbReference type="EMBL" id="AAAB01008964">
    <property type="status" value="NOT_ANNOTATED_CDS"/>
    <property type="molecule type" value="Genomic_DNA"/>
</dbReference>
<comment type="subcellular location">
    <subcellularLocation>
        <location evidence="1">Membrane</location>
        <topology evidence="1">Multi-pass membrane protein</topology>
    </subcellularLocation>
</comment>
<evidence type="ECO:0000256" key="10">
    <source>
        <dbReference type="ARBA" id="ARBA00023201"/>
    </source>
</evidence>
<dbReference type="InParanoid" id="A0A1S4GY41"/>
<evidence type="ECO:0000256" key="7">
    <source>
        <dbReference type="ARBA" id="ARBA00023053"/>
    </source>
</evidence>
<keyword evidence="16" id="KW-1185">Reference proteome</keyword>
<dbReference type="GO" id="GO:0015280">
    <property type="term" value="F:ligand-gated sodium channel activity"/>
    <property type="evidence" value="ECO:0000318"/>
    <property type="project" value="GO_Central"/>
</dbReference>
<evidence type="ECO:0000256" key="2">
    <source>
        <dbReference type="ARBA" id="ARBA00007193"/>
    </source>
</evidence>
<evidence type="ECO:0000256" key="3">
    <source>
        <dbReference type="ARBA" id="ARBA00022448"/>
    </source>
</evidence>
<reference evidence="15 16" key="1">
    <citation type="journal article" date="2002" name="Science">
        <title>The genome sequence of the malaria mosquito Anopheles gambiae.</title>
        <authorList>
            <person name="Holt R.A."/>
            <person name="Subramanian G.M."/>
            <person name="Halpern A."/>
            <person name="Sutton G.G."/>
            <person name="Charlab R."/>
            <person name="Nusskern D.R."/>
            <person name="Wincker P."/>
            <person name="Clark A.G."/>
            <person name="Ribeiro J.M."/>
            <person name="Wides R."/>
            <person name="Salzberg S.L."/>
            <person name="Loftus B."/>
            <person name="Yandell M."/>
            <person name="Majoros W.H."/>
            <person name="Rusch D.B."/>
            <person name="Lai Z."/>
            <person name="Kraft C.L."/>
            <person name="Abril J.F."/>
            <person name="Anthouard V."/>
            <person name="Arensburger P."/>
            <person name="Atkinson P.W."/>
            <person name="Baden H."/>
            <person name="de Berardinis V."/>
            <person name="Baldwin D."/>
            <person name="Benes V."/>
            <person name="Biedler J."/>
            <person name="Blass C."/>
            <person name="Bolanos R."/>
            <person name="Boscus D."/>
            <person name="Barnstead M."/>
            <person name="Cai S."/>
            <person name="Center A."/>
            <person name="Chaturverdi K."/>
            <person name="Christophides G.K."/>
            <person name="Chrystal M.A."/>
            <person name="Clamp M."/>
            <person name="Cravchik A."/>
            <person name="Curwen V."/>
            <person name="Dana A."/>
            <person name="Delcher A."/>
            <person name="Dew I."/>
            <person name="Evans C.A."/>
            <person name="Flanigan M."/>
            <person name="Grundschober-Freimoser A."/>
            <person name="Friedli L."/>
            <person name="Gu Z."/>
            <person name="Guan P."/>
            <person name="Guigo R."/>
            <person name="Hillenmeyer M.E."/>
            <person name="Hladun S.L."/>
            <person name="Hogan J.R."/>
            <person name="Hong Y.S."/>
            <person name="Hoover J."/>
            <person name="Jaillon O."/>
            <person name="Ke Z."/>
            <person name="Kodira C."/>
            <person name="Kokoza E."/>
            <person name="Koutsos A."/>
            <person name="Letunic I."/>
            <person name="Levitsky A."/>
            <person name="Liang Y."/>
            <person name="Lin J.J."/>
            <person name="Lobo N.F."/>
            <person name="Lopez J.R."/>
            <person name="Malek J.A."/>
            <person name="McIntosh T.C."/>
            <person name="Meister S."/>
            <person name="Miller J."/>
            <person name="Mobarry C."/>
            <person name="Mongin E."/>
            <person name="Murphy S.D."/>
            <person name="O'Brochta D.A."/>
            <person name="Pfannkoch C."/>
            <person name="Qi R."/>
            <person name="Regier M.A."/>
            <person name="Remington K."/>
            <person name="Shao H."/>
            <person name="Sharakhova M.V."/>
            <person name="Sitter C.D."/>
            <person name="Shetty J."/>
            <person name="Smith T.J."/>
            <person name="Strong R."/>
            <person name="Sun J."/>
            <person name="Thomasova D."/>
            <person name="Ton L.Q."/>
            <person name="Topalis P."/>
            <person name="Tu Z."/>
            <person name="Unger M.F."/>
            <person name="Walenz B."/>
            <person name="Wang A."/>
            <person name="Wang J."/>
            <person name="Wang M."/>
            <person name="Wang X."/>
            <person name="Woodford K.J."/>
            <person name="Wortman J.R."/>
            <person name="Wu M."/>
            <person name="Yao A."/>
            <person name="Zdobnov E.M."/>
            <person name="Zhang H."/>
            <person name="Zhao Q."/>
            <person name="Zhao S."/>
            <person name="Zhu S.C."/>
            <person name="Zhimulev I."/>
            <person name="Coluzzi M."/>
            <person name="della Torre A."/>
            <person name="Roth C.W."/>
            <person name="Louis C."/>
            <person name="Kalush F."/>
            <person name="Mural R.J."/>
            <person name="Myers E.W."/>
            <person name="Adams M.D."/>
            <person name="Smith H.O."/>
            <person name="Broder S."/>
            <person name="Gardner M.J."/>
            <person name="Fraser C.M."/>
            <person name="Birney E."/>
            <person name="Bork P."/>
            <person name="Brey P.T."/>
            <person name="Venter J.C."/>
            <person name="Weissenbach J."/>
            <person name="Kafatos F.C."/>
            <person name="Collins F.H."/>
            <person name="Hoffman S.L."/>
        </authorList>
    </citation>
    <scope>NUCLEOTIDE SEQUENCE [LARGE SCALE GENOMIC DNA]</scope>
    <source>
        <strain evidence="15 16">PEST</strain>
    </source>
</reference>
<keyword evidence="7" id="KW-0915">Sodium</keyword>
<keyword evidence="11 12" id="KW-0407">Ion channel</keyword>
<keyword evidence="3 12" id="KW-0813">Transport</keyword>
<evidence type="ECO:0000256" key="12">
    <source>
        <dbReference type="RuleBase" id="RU000679"/>
    </source>
</evidence>
<keyword evidence="6 14" id="KW-1133">Transmembrane helix</keyword>
<keyword evidence="4 12" id="KW-0894">Sodium channel</keyword>
<feature type="compositionally biased region" description="Acidic residues" evidence="13">
    <location>
        <begin position="479"/>
        <end position="494"/>
    </location>
</feature>
<dbReference type="AlphaFoldDB" id="A0A1S4GY41"/>
<keyword evidence="10 12" id="KW-0739">Sodium transport</keyword>
<feature type="transmembrane region" description="Helical" evidence="14">
    <location>
        <begin position="435"/>
        <end position="461"/>
    </location>
</feature>
<evidence type="ECO:0000256" key="5">
    <source>
        <dbReference type="ARBA" id="ARBA00022692"/>
    </source>
</evidence>
<dbReference type="GO" id="GO:0035725">
    <property type="term" value="P:sodium ion transmembrane transport"/>
    <property type="evidence" value="ECO:0000318"/>
    <property type="project" value="GO_Central"/>
</dbReference>
<name>A0A1S4GY41_ANOGA</name>
<dbReference type="Pfam" id="PF00858">
    <property type="entry name" value="ASC"/>
    <property type="match status" value="1"/>
</dbReference>
<evidence type="ECO:0000313" key="15">
    <source>
        <dbReference type="EnsemblMetazoa" id="AGAP008380-PA"/>
    </source>
</evidence>
<sequence>MLLLLRLGRAFYRILVDYCNNASLAGIGYIVNRRYHPTERLFWFVCTSIAWVFAVRLICSYMELFRTDTISIAVENIDTRAEPIVFPAVGVCEMGYVKEVYPGLQSYLGSLQTNDEMEFNYDVEDYMLRIIFHNLYNEGSISSYCAMYEECDDCMRCPKDGYSQTAAMVRANCSTLFRECRWNDKPFDCCRYFQPIETTIGTCYLLNSLQTVEKHGKKWLPLEMETEHPDGDLLLTYNYAVTTHLMNEDDIPHILLRRLQFQQTMQGHEEKIYFTLQNIVNDPLVRSVDIDVRRCLFPDEHALPFGNTSYPKYSYSVCVTECLKSMQLRVCNCFHHNMLLAGKFSCHENGSVCGYAGMQCLDNAGLIAPPTRILQPWYTGGFPCHCYPSCKENEIRIVGRHTYMNDQAERSVKLKLMIHPTQRYRRQIVRENIDVVVSIGGILGLFTGASILSIAEFFYFFTVRFVSYAVRDDGHDTDEGSDDAEESSSDDEHEEQSVYTDIS</sequence>
<reference evidence="15 16" key="2">
    <citation type="journal article" date="2004" name="Trends Parasitol.">
        <title>The Anopheles gambiae genome: an update.</title>
        <authorList>
            <person name="Mongin E."/>
            <person name="Louis C."/>
            <person name="Holt R.A."/>
            <person name="Birney E."/>
            <person name="Collins F.H."/>
        </authorList>
    </citation>
    <scope>NUCLEOTIDE SEQUENCE [LARGE SCALE GENOMIC DNA]</scope>
    <source>
        <strain evidence="15 16">PEST</strain>
    </source>
</reference>
<keyword evidence="8 12" id="KW-0406">Ion transport</keyword>
<accession>A0A1S4GY41</accession>
<dbReference type="OMA" id="FSCHENG"/>
<dbReference type="PANTHER" id="PTHR11690">
    <property type="entry name" value="AMILORIDE-SENSITIVE SODIUM CHANNEL-RELATED"/>
    <property type="match status" value="1"/>
</dbReference>
<evidence type="ECO:0000256" key="9">
    <source>
        <dbReference type="ARBA" id="ARBA00023136"/>
    </source>
</evidence>
<comment type="similarity">
    <text evidence="2 12">Belongs to the amiloride-sensitive sodium channel (TC 1.A.6) family.</text>
</comment>
<evidence type="ECO:0000256" key="11">
    <source>
        <dbReference type="ARBA" id="ARBA00023303"/>
    </source>
</evidence>
<dbReference type="GO" id="GO:0005886">
    <property type="term" value="C:plasma membrane"/>
    <property type="evidence" value="ECO:0000318"/>
    <property type="project" value="GO_Central"/>
</dbReference>
<dbReference type="Gene3D" id="1.10.287.770">
    <property type="entry name" value="YojJ-like"/>
    <property type="match status" value="1"/>
</dbReference>
<organism evidence="15 16">
    <name type="scientific">Anopheles gambiae</name>
    <name type="common">African malaria mosquito</name>
    <dbReference type="NCBI Taxonomy" id="7165"/>
    <lineage>
        <taxon>Eukaryota</taxon>
        <taxon>Metazoa</taxon>
        <taxon>Ecdysozoa</taxon>
        <taxon>Arthropoda</taxon>
        <taxon>Hexapoda</taxon>
        <taxon>Insecta</taxon>
        <taxon>Pterygota</taxon>
        <taxon>Neoptera</taxon>
        <taxon>Endopterygota</taxon>
        <taxon>Diptera</taxon>
        <taxon>Nematocera</taxon>
        <taxon>Culicoidea</taxon>
        <taxon>Culicidae</taxon>
        <taxon>Anophelinae</taxon>
        <taxon>Anopheles</taxon>
    </lineage>
</organism>
<dbReference type="PANTHER" id="PTHR11690:SF157">
    <property type="entry name" value="PICKPOCKET 15"/>
    <property type="match status" value="1"/>
</dbReference>
<evidence type="ECO:0000313" key="16">
    <source>
        <dbReference type="Proteomes" id="UP000007062"/>
    </source>
</evidence>
<dbReference type="VEuPathDB" id="VectorBase:AGAP008380"/>
<evidence type="ECO:0000256" key="1">
    <source>
        <dbReference type="ARBA" id="ARBA00004141"/>
    </source>
</evidence>
<dbReference type="InterPro" id="IPR001873">
    <property type="entry name" value="ENaC"/>
</dbReference>
<dbReference type="Proteomes" id="UP000007062">
    <property type="component" value="Chromosome 3R"/>
</dbReference>
<protein>
    <submittedName>
        <fullName evidence="15">Uncharacterized protein</fullName>
    </submittedName>
</protein>
<proteinExistence type="inferred from homology"/>
<evidence type="ECO:0000256" key="14">
    <source>
        <dbReference type="SAM" id="Phobius"/>
    </source>
</evidence>
<dbReference type="FunCoup" id="A0A1S4GY41">
    <property type="interactions" value="1"/>
</dbReference>
<dbReference type="Gene3D" id="2.60.470.10">
    <property type="entry name" value="Acid-sensing ion channels like domains"/>
    <property type="match status" value="1"/>
</dbReference>
<reference evidence="15" key="3">
    <citation type="submission" date="2020-05" db="UniProtKB">
        <authorList>
            <consortium name="EnsemblMetazoa"/>
        </authorList>
    </citation>
    <scope>IDENTIFICATION</scope>
    <source>
        <strain evidence="15">PEST</strain>
    </source>
</reference>
<dbReference type="PRINTS" id="PR01078">
    <property type="entry name" value="AMINACHANNEL"/>
</dbReference>
<dbReference type="EnsemblMetazoa" id="AGAP008380-RA">
    <property type="protein sequence ID" value="AGAP008380-PA"/>
    <property type="gene ID" value="AGAP008380"/>
</dbReference>
<dbReference type="VEuPathDB" id="VectorBase:AGAMI1_003455"/>
<evidence type="ECO:0000256" key="13">
    <source>
        <dbReference type="SAM" id="MobiDB-lite"/>
    </source>
</evidence>
<evidence type="ECO:0000256" key="4">
    <source>
        <dbReference type="ARBA" id="ARBA00022461"/>
    </source>
</evidence>
<keyword evidence="5 12" id="KW-0812">Transmembrane</keyword>